<dbReference type="Proteomes" id="UP000001175">
    <property type="component" value="Chromosome"/>
</dbReference>
<dbReference type="AlphaFoldDB" id="A0A0H3K2L4"/>
<feature type="signal peptide" evidence="1">
    <location>
        <begin position="1"/>
        <end position="30"/>
    </location>
</feature>
<organism evidence="2 3">
    <name type="scientific">Synechococcus sp. (strain ATCC 27144 / PCC 6301 / SAUG 1402/1)</name>
    <name type="common">Anacystis nidulans</name>
    <dbReference type="NCBI Taxonomy" id="269084"/>
    <lineage>
        <taxon>Bacteria</taxon>
        <taxon>Bacillati</taxon>
        <taxon>Cyanobacteriota</taxon>
        <taxon>Cyanophyceae</taxon>
        <taxon>Synechococcales</taxon>
        <taxon>Synechococcaceae</taxon>
        <taxon>Synechococcus</taxon>
    </lineage>
</organism>
<accession>A0A0H3K2L4</accession>
<dbReference type="SUPFAM" id="SSF141571">
    <property type="entry name" value="Pentapeptide repeat-like"/>
    <property type="match status" value="1"/>
</dbReference>
<proteinExistence type="predicted"/>
<dbReference type="InterPro" id="IPR001646">
    <property type="entry name" value="5peptide_repeat"/>
</dbReference>
<evidence type="ECO:0000256" key="1">
    <source>
        <dbReference type="SAM" id="SignalP"/>
    </source>
</evidence>
<feature type="chain" id="PRO_5002613297" description="Pentapeptide repeat-containing protein" evidence="1">
    <location>
        <begin position="31"/>
        <end position="167"/>
    </location>
</feature>
<evidence type="ECO:0008006" key="4">
    <source>
        <dbReference type="Google" id="ProtNLM"/>
    </source>
</evidence>
<evidence type="ECO:0000313" key="3">
    <source>
        <dbReference type="Proteomes" id="UP000001175"/>
    </source>
</evidence>
<dbReference type="InterPro" id="IPR044213">
    <property type="entry name" value="At2g44920-like"/>
</dbReference>
<dbReference type="PANTHER" id="PTHR47200">
    <property type="entry name" value="THYLAKOID LUMENAL 15 KDA PROTEIN 1, CHLOROPLASTIC"/>
    <property type="match status" value="1"/>
</dbReference>
<reference evidence="2 3" key="1">
    <citation type="journal article" date="2007" name="Photosyn. Res.">
        <title>Complete nucleotide sequence of the freshwater unicellular cyanobacterium Synechococcus elongatus PCC 6301 chromosome: gene content and organization.</title>
        <authorList>
            <person name="Sugita C."/>
            <person name="Ogata K."/>
            <person name="Shikata M."/>
            <person name="Jikuya H."/>
            <person name="Takano J."/>
            <person name="Furumichi M."/>
            <person name="Kanehisa M."/>
            <person name="Omata T."/>
            <person name="Sugiura M."/>
            <person name="Sugita M."/>
        </authorList>
    </citation>
    <scope>NUCLEOTIDE SEQUENCE [LARGE SCALE GENOMIC DNA]</scope>
    <source>
        <strain evidence="3">ATCC 27144 / PCC 6301 / SAUG 1402/1</strain>
    </source>
</reference>
<sequence length="167" mass="18259">MVLPRRFGWRWLSMVLALVLVLGLAHPAIAEPETNNYSNLIRNGIDLSHEDLSGMLFVSTEMRKANLEEANLRNAILTLGVFLDANFHGADLSGALLDRVFLVGADLTDALLVDVTATRTSFQDVKITGADFTDAIIDRYEQKQLCLRADGVNPKTGVATRDSLGCV</sequence>
<protein>
    <recommendedName>
        <fullName evidence="4">Pentapeptide repeat-containing protein</fullName>
    </recommendedName>
</protein>
<keyword evidence="1" id="KW-0732">Signal</keyword>
<gene>
    <name evidence="2" type="ordered locus">syc0193_c</name>
</gene>
<dbReference type="PANTHER" id="PTHR47200:SF2">
    <property type="entry name" value="THYLAKOID LUMENAL 15 KDA PROTEIN 1, CHLOROPLASTIC"/>
    <property type="match status" value="1"/>
</dbReference>
<dbReference type="Pfam" id="PF00805">
    <property type="entry name" value="Pentapeptide"/>
    <property type="match status" value="2"/>
</dbReference>
<dbReference type="eggNOG" id="COG1357">
    <property type="taxonomic scope" value="Bacteria"/>
</dbReference>
<evidence type="ECO:0000313" key="2">
    <source>
        <dbReference type="EMBL" id="BAD78383.1"/>
    </source>
</evidence>
<dbReference type="KEGG" id="syc:syc0193_c"/>
<dbReference type="RefSeq" id="WP_011242507.1">
    <property type="nucleotide sequence ID" value="NC_006576.1"/>
</dbReference>
<dbReference type="EMBL" id="AP008231">
    <property type="protein sequence ID" value="BAD78383.1"/>
    <property type="molecule type" value="Genomic_DNA"/>
</dbReference>
<name>A0A0H3K2L4_SYNP6</name>
<dbReference type="Gene3D" id="2.160.20.80">
    <property type="entry name" value="E3 ubiquitin-protein ligase SopA"/>
    <property type="match status" value="1"/>
</dbReference>
<dbReference type="GeneID" id="72430222"/>